<dbReference type="InterPro" id="IPR000835">
    <property type="entry name" value="HTH_MarR-typ"/>
</dbReference>
<accession>A0ABM6W944</accession>
<protein>
    <submittedName>
        <fullName evidence="2">MarR family transcriptional regulator</fullName>
    </submittedName>
</protein>
<dbReference type="PANTHER" id="PTHR33164">
    <property type="entry name" value="TRANSCRIPTIONAL REGULATOR, MARR FAMILY"/>
    <property type="match status" value="1"/>
</dbReference>
<dbReference type="PANTHER" id="PTHR33164:SF43">
    <property type="entry name" value="HTH-TYPE TRANSCRIPTIONAL REPRESSOR YETL"/>
    <property type="match status" value="1"/>
</dbReference>
<evidence type="ECO:0000313" key="3">
    <source>
        <dbReference type="Proteomes" id="UP000246099"/>
    </source>
</evidence>
<sequence length="172" mass="19335">MGFYPKLGYLIFGSRLRRLSEYFLAEVNKVYSQAGIGFDASWFPLFYLLSEKEQLTLMDIATELEVSHSAVSQLVTNLKKKGLVKTSRCEEDGRRQWVALTKKGSALLEQVLPVWKGIDVAMQELVAEHKQSSKILEAINTLEQAVEALPLAERIRRRLPAGMQTDVHPTGG</sequence>
<gene>
    <name evidence="2" type="ORF">DLD77_01175</name>
</gene>
<proteinExistence type="predicted"/>
<evidence type="ECO:0000259" key="1">
    <source>
        <dbReference type="PROSITE" id="PS50995"/>
    </source>
</evidence>
<dbReference type="SUPFAM" id="SSF46785">
    <property type="entry name" value="Winged helix' DNA-binding domain"/>
    <property type="match status" value="1"/>
</dbReference>
<name>A0ABM6W944_9BACT</name>
<dbReference type="EMBL" id="CP029600">
    <property type="protein sequence ID" value="AWO00415.1"/>
    <property type="molecule type" value="Genomic_DNA"/>
</dbReference>
<dbReference type="CDD" id="cd00090">
    <property type="entry name" value="HTH_ARSR"/>
    <property type="match status" value="1"/>
</dbReference>
<dbReference type="SMART" id="SM00347">
    <property type="entry name" value="HTH_MARR"/>
    <property type="match status" value="1"/>
</dbReference>
<dbReference type="PROSITE" id="PS50995">
    <property type="entry name" value="HTH_MARR_2"/>
    <property type="match status" value="1"/>
</dbReference>
<organism evidence="2 3">
    <name type="scientific">Chitinophaga alhagiae</name>
    <dbReference type="NCBI Taxonomy" id="2203219"/>
    <lineage>
        <taxon>Bacteria</taxon>
        <taxon>Pseudomonadati</taxon>
        <taxon>Bacteroidota</taxon>
        <taxon>Chitinophagia</taxon>
        <taxon>Chitinophagales</taxon>
        <taxon>Chitinophagaceae</taxon>
        <taxon>Chitinophaga</taxon>
    </lineage>
</organism>
<dbReference type="InterPro" id="IPR011991">
    <property type="entry name" value="ArsR-like_HTH"/>
</dbReference>
<dbReference type="Proteomes" id="UP000246099">
    <property type="component" value="Chromosome"/>
</dbReference>
<dbReference type="Pfam" id="PF12802">
    <property type="entry name" value="MarR_2"/>
    <property type="match status" value="1"/>
</dbReference>
<dbReference type="RefSeq" id="WP_119075840.1">
    <property type="nucleotide sequence ID" value="NZ_CP029600.1"/>
</dbReference>
<dbReference type="InterPro" id="IPR036388">
    <property type="entry name" value="WH-like_DNA-bd_sf"/>
</dbReference>
<dbReference type="InterPro" id="IPR039422">
    <property type="entry name" value="MarR/SlyA-like"/>
</dbReference>
<dbReference type="Gene3D" id="1.10.10.10">
    <property type="entry name" value="Winged helix-like DNA-binding domain superfamily/Winged helix DNA-binding domain"/>
    <property type="match status" value="1"/>
</dbReference>
<reference evidence="2 3" key="1">
    <citation type="submission" date="2018-05" db="EMBL/GenBank/DDBJ databases">
        <title>Chitinophaga sp. nov., isolated from rhizosphere soil of Alhagi.</title>
        <authorList>
            <person name="Liu Y."/>
        </authorList>
    </citation>
    <scope>NUCLEOTIDE SEQUENCE [LARGE SCALE GENOMIC DNA]</scope>
    <source>
        <strain evidence="2 3">T22</strain>
    </source>
</reference>
<feature type="domain" description="HTH marR-type" evidence="1">
    <location>
        <begin position="9"/>
        <end position="147"/>
    </location>
</feature>
<evidence type="ECO:0000313" key="2">
    <source>
        <dbReference type="EMBL" id="AWO00415.1"/>
    </source>
</evidence>
<keyword evidence="3" id="KW-1185">Reference proteome</keyword>
<dbReference type="InterPro" id="IPR036390">
    <property type="entry name" value="WH_DNA-bd_sf"/>
</dbReference>